<dbReference type="AlphaFoldDB" id="G2QJH0"/>
<accession>G2QJH0</accession>
<keyword evidence="2" id="KW-1133">Transmembrane helix</keyword>
<dbReference type="HOGENOM" id="CLU_1434294_0_0_1"/>
<organism evidence="3 4">
    <name type="scientific">Thermothelomyces thermophilus (strain ATCC 42464 / BCRC 31852 / DSM 1799)</name>
    <name type="common">Sporotrichum thermophile</name>
    <dbReference type="NCBI Taxonomy" id="573729"/>
    <lineage>
        <taxon>Eukaryota</taxon>
        <taxon>Fungi</taxon>
        <taxon>Dikarya</taxon>
        <taxon>Ascomycota</taxon>
        <taxon>Pezizomycotina</taxon>
        <taxon>Sordariomycetes</taxon>
        <taxon>Sordariomycetidae</taxon>
        <taxon>Sordariales</taxon>
        <taxon>Chaetomiaceae</taxon>
        <taxon>Thermothelomyces</taxon>
    </lineage>
</organism>
<protein>
    <submittedName>
        <fullName evidence="3">Uncharacterized protein</fullName>
    </submittedName>
</protein>
<dbReference type="VEuPathDB" id="FungiDB:MYCTH_2308215"/>
<sequence>MEGAARPRIGTTVTPAGTFFSTSIRRAVVNMLVRREEDCHPEGGIDRCKKPWVSSKATWIVVGVLAGLIVLVTVSVLLFFHFRGRRRERHEDLEDRFHNADYGLDELPGGGKKSRPRPDDGFSSSQSESPAGYGRRSRDPLQVGSEPKYPSPGHLNGRQNQFERQ</sequence>
<evidence type="ECO:0000313" key="4">
    <source>
        <dbReference type="Proteomes" id="UP000007322"/>
    </source>
</evidence>
<dbReference type="InParanoid" id="G2QJH0"/>
<dbReference type="KEGG" id="mtm:MYCTH_2308215"/>
<keyword evidence="2" id="KW-0812">Transmembrane</keyword>
<reference evidence="3 4" key="1">
    <citation type="journal article" date="2011" name="Nat. Biotechnol.">
        <title>Comparative genomic analysis of the thermophilic biomass-degrading fungi Myceliophthora thermophila and Thielavia terrestris.</title>
        <authorList>
            <person name="Berka R.M."/>
            <person name="Grigoriev I.V."/>
            <person name="Otillar R."/>
            <person name="Salamov A."/>
            <person name="Grimwood J."/>
            <person name="Reid I."/>
            <person name="Ishmael N."/>
            <person name="John T."/>
            <person name="Darmond C."/>
            <person name="Moisan M.-C."/>
            <person name="Henrissat B."/>
            <person name="Coutinho P.M."/>
            <person name="Lombard V."/>
            <person name="Natvig D.O."/>
            <person name="Lindquist E."/>
            <person name="Schmutz J."/>
            <person name="Lucas S."/>
            <person name="Harris P."/>
            <person name="Powlowski J."/>
            <person name="Bellemare A."/>
            <person name="Taylor D."/>
            <person name="Butler G."/>
            <person name="de Vries R.P."/>
            <person name="Allijn I.E."/>
            <person name="van den Brink J."/>
            <person name="Ushinsky S."/>
            <person name="Storms R."/>
            <person name="Powell A.J."/>
            <person name="Paulsen I.T."/>
            <person name="Elbourne L.D.H."/>
            <person name="Baker S.E."/>
            <person name="Magnuson J."/>
            <person name="LaBoissiere S."/>
            <person name="Clutterbuck A.J."/>
            <person name="Martinez D."/>
            <person name="Wogulis M."/>
            <person name="de Leon A.L."/>
            <person name="Rey M.W."/>
            <person name="Tsang A."/>
        </authorList>
    </citation>
    <scope>NUCLEOTIDE SEQUENCE [LARGE SCALE GENOMIC DNA]</scope>
    <source>
        <strain evidence="4">ATCC 42464 / BCRC 31852 / DSM 1799</strain>
    </source>
</reference>
<dbReference type="OrthoDB" id="5125452at2759"/>
<dbReference type="eggNOG" id="ENOG502R6DE">
    <property type="taxonomic scope" value="Eukaryota"/>
</dbReference>
<evidence type="ECO:0000256" key="2">
    <source>
        <dbReference type="SAM" id="Phobius"/>
    </source>
</evidence>
<evidence type="ECO:0000256" key="1">
    <source>
        <dbReference type="SAM" id="MobiDB-lite"/>
    </source>
</evidence>
<feature type="compositionally biased region" description="Basic and acidic residues" evidence="1">
    <location>
        <begin position="90"/>
        <end position="99"/>
    </location>
</feature>
<proteinExistence type="predicted"/>
<keyword evidence="4" id="KW-1185">Reference proteome</keyword>
<dbReference type="EMBL" id="CP003006">
    <property type="protein sequence ID" value="AEO59727.1"/>
    <property type="molecule type" value="Genomic_DNA"/>
</dbReference>
<feature type="region of interest" description="Disordered" evidence="1">
    <location>
        <begin position="90"/>
        <end position="165"/>
    </location>
</feature>
<dbReference type="RefSeq" id="XP_003664972.1">
    <property type="nucleotide sequence ID" value="XM_003664924.1"/>
</dbReference>
<evidence type="ECO:0000313" key="3">
    <source>
        <dbReference type="EMBL" id="AEO59727.1"/>
    </source>
</evidence>
<dbReference type="GeneID" id="11506922"/>
<dbReference type="OMA" id="KDDECHP"/>
<dbReference type="Proteomes" id="UP000007322">
    <property type="component" value="Chromosome 5"/>
</dbReference>
<name>G2QJH0_THET4</name>
<keyword evidence="2" id="KW-0472">Membrane</keyword>
<feature type="transmembrane region" description="Helical" evidence="2">
    <location>
        <begin position="59"/>
        <end position="80"/>
    </location>
</feature>
<gene>
    <name evidence="3" type="ORF">MYCTH_2308215</name>
</gene>